<dbReference type="GO" id="GO:0005737">
    <property type="term" value="C:cytoplasm"/>
    <property type="evidence" value="ECO:0007669"/>
    <property type="project" value="TreeGrafter"/>
</dbReference>
<evidence type="ECO:0000256" key="1">
    <source>
        <dbReference type="ARBA" id="ARBA00012452"/>
    </source>
</evidence>
<evidence type="ECO:0000313" key="4">
    <source>
        <dbReference type="EMBL" id="KAF7290411.1"/>
    </source>
</evidence>
<dbReference type="Gene3D" id="1.20.1050.10">
    <property type="match status" value="1"/>
</dbReference>
<evidence type="ECO:0000259" key="3">
    <source>
        <dbReference type="PROSITE" id="PS50404"/>
    </source>
</evidence>
<feature type="domain" description="GST N-terminal" evidence="3">
    <location>
        <begin position="4"/>
        <end position="85"/>
    </location>
</feature>
<dbReference type="Pfam" id="PF02798">
    <property type="entry name" value="GST_N"/>
    <property type="match status" value="1"/>
</dbReference>
<comment type="caution">
    <text evidence="4">The sequence shown here is derived from an EMBL/GenBank/DDBJ whole genome shotgun (WGS) entry which is preliminary data.</text>
</comment>
<dbReference type="PANTHER" id="PTHR43900">
    <property type="entry name" value="GLUTATHIONE S-TRANSFERASE RHO"/>
    <property type="match status" value="1"/>
</dbReference>
<protein>
    <recommendedName>
        <fullName evidence="1">glutathione transferase</fullName>
        <ecNumber evidence="1">2.5.1.18</ecNumber>
    </recommendedName>
</protein>
<gene>
    <name evidence="4" type="ORF">HMN09_01299200</name>
</gene>
<organism evidence="4 5">
    <name type="scientific">Mycena chlorophos</name>
    <name type="common">Agaric fungus</name>
    <name type="synonym">Agaricus chlorophos</name>
    <dbReference type="NCBI Taxonomy" id="658473"/>
    <lineage>
        <taxon>Eukaryota</taxon>
        <taxon>Fungi</taxon>
        <taxon>Dikarya</taxon>
        <taxon>Basidiomycota</taxon>
        <taxon>Agaricomycotina</taxon>
        <taxon>Agaricomycetes</taxon>
        <taxon>Agaricomycetidae</taxon>
        <taxon>Agaricales</taxon>
        <taxon>Marasmiineae</taxon>
        <taxon>Mycenaceae</taxon>
        <taxon>Mycena</taxon>
    </lineage>
</organism>
<dbReference type="GO" id="GO:0006749">
    <property type="term" value="P:glutathione metabolic process"/>
    <property type="evidence" value="ECO:0007669"/>
    <property type="project" value="TreeGrafter"/>
</dbReference>
<dbReference type="SUPFAM" id="SSF52833">
    <property type="entry name" value="Thioredoxin-like"/>
    <property type="match status" value="1"/>
</dbReference>
<name>A0A8H6S1Q2_MYCCL</name>
<evidence type="ECO:0000313" key="5">
    <source>
        <dbReference type="Proteomes" id="UP000613580"/>
    </source>
</evidence>
<dbReference type="InterPro" id="IPR036282">
    <property type="entry name" value="Glutathione-S-Trfase_C_sf"/>
</dbReference>
<dbReference type="InterPro" id="IPR040079">
    <property type="entry name" value="Glutathione_S-Trfase"/>
</dbReference>
<dbReference type="Proteomes" id="UP000613580">
    <property type="component" value="Unassembled WGS sequence"/>
</dbReference>
<dbReference type="InterPro" id="IPR004045">
    <property type="entry name" value="Glutathione_S-Trfase_N"/>
</dbReference>
<sequence length="165" mass="18391">MVLKLYSSLFFGPGGHAGVVALVLAEKQVPFEDIPVNAEVYKHKDAEHLERQPFGQIPVLDDNGFILYETRAICRYIVEKYSEKGPSLLPGPSFEERALFEQAISVEIINFQGAVVPIFVASLKKKRRGLAMDVAAVEAGVEILVQRLEVYEKILSRQKFVAGDE</sequence>
<dbReference type="SFLD" id="SFLDS00019">
    <property type="entry name" value="Glutathione_Transferase_(cytos"/>
    <property type="match status" value="1"/>
</dbReference>
<dbReference type="EC" id="2.5.1.18" evidence="1"/>
<dbReference type="Gene3D" id="3.40.30.10">
    <property type="entry name" value="Glutaredoxin"/>
    <property type="match status" value="1"/>
</dbReference>
<reference evidence="4" key="1">
    <citation type="submission" date="2020-05" db="EMBL/GenBank/DDBJ databases">
        <title>Mycena genomes resolve the evolution of fungal bioluminescence.</title>
        <authorList>
            <person name="Tsai I.J."/>
        </authorList>
    </citation>
    <scope>NUCLEOTIDE SEQUENCE</scope>
    <source>
        <strain evidence="4">110903Hualien_Pintung</strain>
    </source>
</reference>
<dbReference type="SFLD" id="SFLDG00358">
    <property type="entry name" value="Main_(cytGST)"/>
    <property type="match status" value="1"/>
</dbReference>
<proteinExistence type="predicted"/>
<dbReference type="EMBL" id="JACAZE010000026">
    <property type="protein sequence ID" value="KAF7290411.1"/>
    <property type="molecule type" value="Genomic_DNA"/>
</dbReference>
<dbReference type="InterPro" id="IPR036249">
    <property type="entry name" value="Thioredoxin-like_sf"/>
</dbReference>
<accession>A0A8H6S1Q2</accession>
<keyword evidence="2" id="KW-0808">Transferase</keyword>
<dbReference type="OrthoDB" id="249703at2759"/>
<evidence type="ECO:0000256" key="2">
    <source>
        <dbReference type="ARBA" id="ARBA00022679"/>
    </source>
</evidence>
<keyword evidence="5" id="KW-1185">Reference proteome</keyword>
<dbReference type="PROSITE" id="PS50404">
    <property type="entry name" value="GST_NTER"/>
    <property type="match status" value="1"/>
</dbReference>
<dbReference type="PANTHER" id="PTHR43900:SF3">
    <property type="entry name" value="GLUTATHIONE S-TRANSFERASE RHO"/>
    <property type="match status" value="1"/>
</dbReference>
<dbReference type="FunFam" id="3.40.30.10:FF:000016">
    <property type="entry name" value="Glutathione S-transferase F2"/>
    <property type="match status" value="1"/>
</dbReference>
<dbReference type="GO" id="GO:0004364">
    <property type="term" value="F:glutathione transferase activity"/>
    <property type="evidence" value="ECO:0007669"/>
    <property type="project" value="UniProtKB-EC"/>
</dbReference>
<dbReference type="AlphaFoldDB" id="A0A8H6S1Q2"/>
<dbReference type="SUPFAM" id="SSF47616">
    <property type="entry name" value="GST C-terminal domain-like"/>
    <property type="match status" value="1"/>
</dbReference>
<dbReference type="GO" id="GO:0043295">
    <property type="term" value="F:glutathione binding"/>
    <property type="evidence" value="ECO:0007669"/>
    <property type="project" value="TreeGrafter"/>
</dbReference>